<organism evidence="1 2">
    <name type="scientific">Gadus morhua</name>
    <name type="common">Atlantic cod</name>
    <dbReference type="NCBI Taxonomy" id="8049"/>
    <lineage>
        <taxon>Eukaryota</taxon>
        <taxon>Metazoa</taxon>
        <taxon>Chordata</taxon>
        <taxon>Craniata</taxon>
        <taxon>Vertebrata</taxon>
        <taxon>Euteleostomi</taxon>
        <taxon>Actinopterygii</taxon>
        <taxon>Neopterygii</taxon>
        <taxon>Teleostei</taxon>
        <taxon>Neoteleostei</taxon>
        <taxon>Acanthomorphata</taxon>
        <taxon>Zeiogadaria</taxon>
        <taxon>Gadariae</taxon>
        <taxon>Gadiformes</taxon>
        <taxon>Gadoidei</taxon>
        <taxon>Gadidae</taxon>
        <taxon>Gadus</taxon>
    </lineage>
</organism>
<dbReference type="InterPro" id="IPR054446">
    <property type="entry name" value="CIMIP3-like"/>
</dbReference>
<dbReference type="Proteomes" id="UP000694546">
    <property type="component" value="Chromosome 13"/>
</dbReference>
<name>A0A8C5CUE2_GADMO</name>
<accession>A0A8C5CUE2</accession>
<reference evidence="1" key="2">
    <citation type="submission" date="2025-09" db="UniProtKB">
        <authorList>
            <consortium name="Ensembl"/>
        </authorList>
    </citation>
    <scope>IDENTIFICATION</scope>
</reference>
<proteinExistence type="predicted"/>
<sequence>STGDFHKHIAVTHSNGFHSRQKGSNWEGSLAPNQTTPSNSLLPFYTALKPTFGCRFSWDTDHKIRSSGIDAKKPSFTVHHIKWRSVSL</sequence>
<dbReference type="Ensembl" id="ENSGMOT00000059759.1">
    <property type="protein sequence ID" value="ENSGMOP00000065777.1"/>
    <property type="gene ID" value="ENSGMOG00000032762.1"/>
</dbReference>
<reference evidence="1" key="1">
    <citation type="submission" date="2025-08" db="UniProtKB">
        <authorList>
            <consortium name="Ensembl"/>
        </authorList>
    </citation>
    <scope>IDENTIFICATION</scope>
</reference>
<protein>
    <submittedName>
        <fullName evidence="1">Uncharacterized protein</fullName>
    </submittedName>
</protein>
<dbReference type="Pfam" id="PF22581">
    <property type="entry name" value="CIMIP3"/>
    <property type="match status" value="1"/>
</dbReference>
<dbReference type="AlphaFoldDB" id="A0A8C5CUE2"/>
<evidence type="ECO:0000313" key="2">
    <source>
        <dbReference type="Proteomes" id="UP000694546"/>
    </source>
</evidence>
<evidence type="ECO:0000313" key="1">
    <source>
        <dbReference type="Ensembl" id="ENSGMOP00000065777.1"/>
    </source>
</evidence>
<keyword evidence="2" id="KW-1185">Reference proteome</keyword>